<protein>
    <submittedName>
        <fullName evidence="6">Phospholipid-translocating ATPase</fullName>
    </submittedName>
</protein>
<proteinExistence type="predicted"/>
<feature type="transmembrane region" description="Helical" evidence="5">
    <location>
        <begin position="35"/>
        <end position="55"/>
    </location>
</feature>
<dbReference type="EMBL" id="JAAOAR010000093">
    <property type="protein sequence ID" value="KAF5600600.1"/>
    <property type="molecule type" value="Genomic_DNA"/>
</dbReference>
<evidence type="ECO:0000256" key="4">
    <source>
        <dbReference type="ARBA" id="ARBA00023136"/>
    </source>
</evidence>
<comment type="caution">
    <text evidence="6">The sequence shown here is derived from an EMBL/GenBank/DDBJ whole genome shotgun (WGS) entry which is preliminary data.</text>
</comment>
<reference evidence="6 7" key="1">
    <citation type="submission" date="2020-05" db="EMBL/GenBank/DDBJ databases">
        <title>Identification and distribution of gene clusters putatively required for synthesis of sphingolipid metabolism inhibitors in phylogenetically diverse species of the filamentous fungus Fusarium.</title>
        <authorList>
            <person name="Kim H.-S."/>
            <person name="Busman M."/>
            <person name="Brown D.W."/>
            <person name="Divon H."/>
            <person name="Uhlig S."/>
            <person name="Proctor R.H."/>
        </authorList>
    </citation>
    <scope>NUCLEOTIDE SEQUENCE [LARGE SCALE GENOMIC DNA]</scope>
    <source>
        <strain evidence="6 7">NRRL 25211</strain>
    </source>
</reference>
<organism evidence="6 7">
    <name type="scientific">Fusarium pseudoanthophilum</name>
    <dbReference type="NCBI Taxonomy" id="48495"/>
    <lineage>
        <taxon>Eukaryota</taxon>
        <taxon>Fungi</taxon>
        <taxon>Dikarya</taxon>
        <taxon>Ascomycota</taxon>
        <taxon>Pezizomycotina</taxon>
        <taxon>Sordariomycetes</taxon>
        <taxon>Hypocreomycetidae</taxon>
        <taxon>Hypocreales</taxon>
        <taxon>Nectriaceae</taxon>
        <taxon>Fusarium</taxon>
        <taxon>Fusarium fujikuroi species complex</taxon>
    </lineage>
</organism>
<keyword evidence="3 5" id="KW-1133">Transmembrane helix</keyword>
<dbReference type="PANTHER" id="PTHR31465:SF9">
    <property type="entry name" value="SPHINGOID LONG-CHAIN BASE TRANSPORTER RSB1"/>
    <property type="match status" value="1"/>
</dbReference>
<dbReference type="GO" id="GO:0005886">
    <property type="term" value="C:plasma membrane"/>
    <property type="evidence" value="ECO:0007669"/>
    <property type="project" value="TreeGrafter"/>
</dbReference>
<comment type="subcellular location">
    <subcellularLocation>
        <location evidence="1">Membrane</location>
        <topology evidence="1">Multi-pass membrane protein</topology>
    </subcellularLocation>
</comment>
<evidence type="ECO:0000313" key="6">
    <source>
        <dbReference type="EMBL" id="KAF5600600.1"/>
    </source>
</evidence>
<evidence type="ECO:0000256" key="1">
    <source>
        <dbReference type="ARBA" id="ARBA00004141"/>
    </source>
</evidence>
<dbReference type="AlphaFoldDB" id="A0A8H5PPB9"/>
<feature type="transmembrane region" description="Helical" evidence="5">
    <location>
        <begin position="112"/>
        <end position="135"/>
    </location>
</feature>
<keyword evidence="4 5" id="KW-0472">Membrane</keyword>
<accession>A0A8H5PPB9</accession>
<evidence type="ECO:0000256" key="2">
    <source>
        <dbReference type="ARBA" id="ARBA00022692"/>
    </source>
</evidence>
<dbReference type="GO" id="GO:0000324">
    <property type="term" value="C:fungal-type vacuole"/>
    <property type="evidence" value="ECO:0007669"/>
    <property type="project" value="TreeGrafter"/>
</dbReference>
<evidence type="ECO:0000256" key="3">
    <source>
        <dbReference type="ARBA" id="ARBA00022989"/>
    </source>
</evidence>
<evidence type="ECO:0000313" key="7">
    <source>
        <dbReference type="Proteomes" id="UP000544095"/>
    </source>
</evidence>
<evidence type="ECO:0000256" key="5">
    <source>
        <dbReference type="SAM" id="Phobius"/>
    </source>
</evidence>
<feature type="transmembrane region" description="Helical" evidence="5">
    <location>
        <begin position="226"/>
        <end position="245"/>
    </location>
</feature>
<name>A0A8H5PPB9_9HYPO</name>
<feature type="transmembrane region" description="Helical" evidence="5">
    <location>
        <begin position="189"/>
        <end position="211"/>
    </location>
</feature>
<dbReference type="PANTHER" id="PTHR31465">
    <property type="entry name" value="PROTEIN RTA1-RELATED"/>
    <property type="match status" value="1"/>
</dbReference>
<keyword evidence="7" id="KW-1185">Reference proteome</keyword>
<sequence>MSTLPNGLVTFGPSANCTLDLCPLEASLLRYQPNIPANAIFIAVLSISMAIHIVQGLQFRTWGFMSSMVAGCVLEIVGYIGCQIIKKGSKELIAASSINFVNPNISRFPASYFGWIFITSDIVSLILQAVGGALSCTGADKHAIEIGEHISLAGLIFQVVTLVCFCALFADYVIRAFKVCRHRLSKPVIYFLVFLFFSTLFILIRCIYRIAELYQGYFSAIFRDEGLFIGLESCMMCVAVLLLNAGHPGYVFSKKEDITYDVDKDGDFEQIDGSILLTDVEPTSGR</sequence>
<dbReference type="InterPro" id="IPR007568">
    <property type="entry name" value="RTA1"/>
</dbReference>
<dbReference type="Pfam" id="PF04479">
    <property type="entry name" value="RTA1"/>
    <property type="match status" value="1"/>
</dbReference>
<gene>
    <name evidence="6" type="ORF">FPANT_2263</name>
</gene>
<keyword evidence="2 5" id="KW-0812">Transmembrane</keyword>
<feature type="transmembrane region" description="Helical" evidence="5">
    <location>
        <begin position="155"/>
        <end position="177"/>
    </location>
</feature>
<feature type="transmembrane region" description="Helical" evidence="5">
    <location>
        <begin position="61"/>
        <end position="82"/>
    </location>
</feature>
<dbReference type="Proteomes" id="UP000544095">
    <property type="component" value="Unassembled WGS sequence"/>
</dbReference>